<proteinExistence type="predicted"/>
<organism evidence="3 4">
    <name type="scientific">Gloeothece verrucosa (strain PCC 7822)</name>
    <name type="common">Cyanothece sp. (strain PCC 7822)</name>
    <dbReference type="NCBI Taxonomy" id="497965"/>
    <lineage>
        <taxon>Bacteria</taxon>
        <taxon>Bacillati</taxon>
        <taxon>Cyanobacteriota</taxon>
        <taxon>Cyanophyceae</taxon>
        <taxon>Oscillatoriophycideae</taxon>
        <taxon>Chroococcales</taxon>
        <taxon>Aphanothecaceae</taxon>
        <taxon>Gloeothece</taxon>
        <taxon>Gloeothece verrucosa</taxon>
    </lineage>
</organism>
<accession>E0UDT5</accession>
<dbReference type="AlphaFoldDB" id="E0UDT5"/>
<dbReference type="Pfam" id="PF11218">
    <property type="entry name" value="DUF3011"/>
    <property type="match status" value="2"/>
</dbReference>
<protein>
    <recommendedName>
        <fullName evidence="5">DUF3011 domain-containing protein</fullName>
    </recommendedName>
</protein>
<feature type="region of interest" description="Disordered" evidence="1">
    <location>
        <begin position="96"/>
        <end position="116"/>
    </location>
</feature>
<evidence type="ECO:0000256" key="1">
    <source>
        <dbReference type="SAM" id="MobiDB-lite"/>
    </source>
</evidence>
<name>E0UDT5_GLOV7</name>
<feature type="chain" id="PRO_5003141261" description="DUF3011 domain-containing protein" evidence="2">
    <location>
        <begin position="29"/>
        <end position="172"/>
    </location>
</feature>
<dbReference type="eggNOG" id="ENOG5031B6C">
    <property type="taxonomic scope" value="Bacteria"/>
</dbReference>
<dbReference type="HOGENOM" id="CLU_090005_1_1_3"/>
<dbReference type="EMBL" id="CP002198">
    <property type="protein sequence ID" value="ADN16520.1"/>
    <property type="molecule type" value="Genomic_DNA"/>
</dbReference>
<dbReference type="InterPro" id="IPR021381">
    <property type="entry name" value="DUF3011"/>
</dbReference>
<evidence type="ECO:0000256" key="2">
    <source>
        <dbReference type="SAM" id="SignalP"/>
    </source>
</evidence>
<keyword evidence="4" id="KW-1185">Reference proteome</keyword>
<gene>
    <name evidence="3" type="ordered locus">Cyan7822_4612</name>
</gene>
<reference evidence="4" key="1">
    <citation type="journal article" date="2011" name="MBio">
        <title>Novel metabolic attributes of the genus Cyanothece, comprising a group of unicellular nitrogen-fixing Cyanobacteria.</title>
        <authorList>
            <person name="Bandyopadhyay A."/>
            <person name="Elvitigala T."/>
            <person name="Welsh E."/>
            <person name="Stockel J."/>
            <person name="Liberton M."/>
            <person name="Min H."/>
            <person name="Sherman L.A."/>
            <person name="Pakrasi H.B."/>
        </authorList>
    </citation>
    <scope>NUCLEOTIDE SEQUENCE [LARGE SCALE GENOMIC DNA]</scope>
    <source>
        <strain evidence="4">PCC 7822</strain>
    </source>
</reference>
<evidence type="ECO:0000313" key="3">
    <source>
        <dbReference type="EMBL" id="ADN16520.1"/>
    </source>
</evidence>
<dbReference type="RefSeq" id="WP_013324562.1">
    <property type="nucleotide sequence ID" value="NC_014501.1"/>
</dbReference>
<feature type="signal peptide" evidence="2">
    <location>
        <begin position="1"/>
        <end position="28"/>
    </location>
</feature>
<dbReference type="KEGG" id="cyj:Cyan7822_4612"/>
<keyword evidence="2" id="KW-0732">Signal</keyword>
<evidence type="ECO:0008006" key="5">
    <source>
        <dbReference type="Google" id="ProtNLM"/>
    </source>
</evidence>
<sequence>MFRKTLALTSCCCLLLSSNFLWESRAAAENTLVCESRKGRTQRCPMDTRGGVDLVEELSDTHCRDRWSYGRGYVEVRDGCRAKFAADGDHYHHYHRDDQDYNRDRDRNRDDDRDRITCASKDGETQRCRIQASGGVRLVRQLSNKSCQDNWRYHNGYVIVRNGCRAEFESRR</sequence>
<dbReference type="Proteomes" id="UP000008206">
    <property type="component" value="Chromosome"/>
</dbReference>
<dbReference type="OrthoDB" id="424028at2"/>
<evidence type="ECO:0000313" key="4">
    <source>
        <dbReference type="Proteomes" id="UP000008206"/>
    </source>
</evidence>